<dbReference type="InterPro" id="IPR000477">
    <property type="entry name" value="RT_dom"/>
</dbReference>
<dbReference type="GO" id="GO:0003676">
    <property type="term" value="F:nucleic acid binding"/>
    <property type="evidence" value="ECO:0007669"/>
    <property type="project" value="InterPro"/>
</dbReference>
<feature type="region of interest" description="Disordered" evidence="1">
    <location>
        <begin position="128"/>
        <end position="178"/>
    </location>
</feature>
<dbReference type="CDD" id="cd03714">
    <property type="entry name" value="RT_DIRS1"/>
    <property type="match status" value="1"/>
</dbReference>
<dbReference type="InterPro" id="IPR036397">
    <property type="entry name" value="RNaseH_sf"/>
</dbReference>
<feature type="compositionally biased region" description="Gly residues" evidence="1">
    <location>
        <begin position="166"/>
        <end position="176"/>
    </location>
</feature>
<dbReference type="PANTHER" id="PTHR33050:SF7">
    <property type="entry name" value="RIBONUCLEASE H"/>
    <property type="match status" value="1"/>
</dbReference>
<feature type="compositionally biased region" description="Polar residues" evidence="1">
    <location>
        <begin position="728"/>
        <end position="738"/>
    </location>
</feature>
<keyword evidence="4" id="KW-1185">Reference proteome</keyword>
<dbReference type="AlphaFoldDB" id="A0AAD5KWI3"/>
<comment type="caution">
    <text evidence="3">The sequence shown here is derived from an EMBL/GenBank/DDBJ whole genome shotgun (WGS) entry which is preliminary data.</text>
</comment>
<feature type="compositionally biased region" description="Basic and acidic residues" evidence="1">
    <location>
        <begin position="741"/>
        <end position="750"/>
    </location>
</feature>
<keyword evidence="3" id="KW-0808">Transferase</keyword>
<feature type="region of interest" description="Disordered" evidence="1">
    <location>
        <begin position="725"/>
        <end position="750"/>
    </location>
</feature>
<evidence type="ECO:0000256" key="1">
    <source>
        <dbReference type="SAM" id="MobiDB-lite"/>
    </source>
</evidence>
<accession>A0AAD5KWI3</accession>
<dbReference type="Proteomes" id="UP000820818">
    <property type="component" value="Unassembled WGS sequence"/>
</dbReference>
<evidence type="ECO:0000313" key="4">
    <source>
        <dbReference type="Proteomes" id="UP000820818"/>
    </source>
</evidence>
<organism evidence="3 4">
    <name type="scientific">Daphnia sinensis</name>
    <dbReference type="NCBI Taxonomy" id="1820382"/>
    <lineage>
        <taxon>Eukaryota</taxon>
        <taxon>Metazoa</taxon>
        <taxon>Ecdysozoa</taxon>
        <taxon>Arthropoda</taxon>
        <taxon>Crustacea</taxon>
        <taxon>Branchiopoda</taxon>
        <taxon>Diplostraca</taxon>
        <taxon>Cladocera</taxon>
        <taxon>Anomopoda</taxon>
        <taxon>Daphniidae</taxon>
        <taxon>Daphnia</taxon>
        <taxon>Daphnia similis group</taxon>
    </lineage>
</organism>
<keyword evidence="3" id="KW-0695">RNA-directed DNA polymerase</keyword>
<dbReference type="EMBL" id="WJBH02000022">
    <property type="protein sequence ID" value="KAI9551258.1"/>
    <property type="molecule type" value="Genomic_DNA"/>
</dbReference>
<feature type="compositionally biased region" description="Polar residues" evidence="1">
    <location>
        <begin position="10"/>
        <end position="20"/>
    </location>
</feature>
<dbReference type="GO" id="GO:0003964">
    <property type="term" value="F:RNA-directed DNA polymerase activity"/>
    <property type="evidence" value="ECO:0007669"/>
    <property type="project" value="UniProtKB-KW"/>
</dbReference>
<dbReference type="Gene3D" id="3.30.70.270">
    <property type="match status" value="1"/>
</dbReference>
<feature type="compositionally biased region" description="Polar residues" evidence="1">
    <location>
        <begin position="131"/>
        <end position="148"/>
    </location>
</feature>
<dbReference type="Gene3D" id="3.30.420.10">
    <property type="entry name" value="Ribonuclease H-like superfamily/Ribonuclease H"/>
    <property type="match status" value="1"/>
</dbReference>
<reference evidence="3" key="1">
    <citation type="submission" date="2022-05" db="EMBL/GenBank/DDBJ databases">
        <title>A multi-omics perspective on studying reproductive biology in Daphnia sinensis.</title>
        <authorList>
            <person name="Jia J."/>
        </authorList>
    </citation>
    <scope>NUCLEOTIDE SEQUENCE</scope>
    <source>
        <strain evidence="3">WSL</strain>
    </source>
</reference>
<evidence type="ECO:0000313" key="3">
    <source>
        <dbReference type="EMBL" id="KAI9551258.1"/>
    </source>
</evidence>
<dbReference type="InterPro" id="IPR043128">
    <property type="entry name" value="Rev_trsase/Diguanyl_cyclase"/>
</dbReference>
<evidence type="ECO:0000259" key="2">
    <source>
        <dbReference type="PROSITE" id="PS50878"/>
    </source>
</evidence>
<dbReference type="Pfam" id="PF00078">
    <property type="entry name" value="RVT_1"/>
    <property type="match status" value="1"/>
</dbReference>
<dbReference type="InterPro" id="IPR052055">
    <property type="entry name" value="Hepadnavirus_pol/RT"/>
</dbReference>
<feature type="region of interest" description="Disordered" evidence="1">
    <location>
        <begin position="1"/>
        <end position="20"/>
    </location>
</feature>
<dbReference type="InterPro" id="IPR043502">
    <property type="entry name" value="DNA/RNA_pol_sf"/>
</dbReference>
<protein>
    <submittedName>
        <fullName evidence="3">Reverse transcriptase</fullName>
    </submittedName>
</protein>
<dbReference type="PROSITE" id="PS50878">
    <property type="entry name" value="RT_POL"/>
    <property type="match status" value="1"/>
</dbReference>
<dbReference type="PANTHER" id="PTHR33050">
    <property type="entry name" value="REVERSE TRANSCRIPTASE DOMAIN-CONTAINING PROTEIN"/>
    <property type="match status" value="1"/>
</dbReference>
<proteinExistence type="predicted"/>
<dbReference type="Gene3D" id="3.10.10.10">
    <property type="entry name" value="HIV Type 1 Reverse Transcriptase, subunit A, domain 1"/>
    <property type="match status" value="1"/>
</dbReference>
<dbReference type="SUPFAM" id="SSF56672">
    <property type="entry name" value="DNA/RNA polymerases"/>
    <property type="match status" value="1"/>
</dbReference>
<feature type="domain" description="Reverse transcriptase" evidence="2">
    <location>
        <begin position="235"/>
        <end position="417"/>
    </location>
</feature>
<gene>
    <name evidence="3" type="ORF">GHT06_002330</name>
</gene>
<name>A0AAD5KWI3_9CRUS</name>
<dbReference type="CDD" id="cd09275">
    <property type="entry name" value="RNase_HI_RT_DIRS1"/>
    <property type="match status" value="1"/>
</dbReference>
<keyword evidence="3" id="KW-0548">Nucleotidyltransferase</keyword>
<sequence length="806" mass="90233">MKRRLIAARNGNNSRSQTTRLNDPMEKSLTEIQLKIMDGIRPLLHLKDELDRLGASRSLKRAASTALSLVGNAFSEVTKRRRLNVLRQTDGRYVSLLEEKDRFSVKEGGDLFGRHFLRSMVRTAREEENLRSMSRSGGHNIRAPSNFNRGRAAFGGRPSGRFHSSGRGGNYPGGGSIDNQRGRYSPINLFPCSHLRENVYFAGRPRAPRVPFSPLMDPNQLEVCRKELSEMLGKGAVVKVGEADRGFVSGFFVISKSSGGLRPIANLKHLNQFLVYRKFKMEGIANLKELILGGEWFTKIDLKDAYFSIPVNAHHQPFLQILFEGQIFQFTCLPFGLASAPWAFTKVLKPVVSFLRGKGVKLIVYLDDFLIISSGKIQAERDFLFTVELLEAVGFVINRAKSSGVPSQSREFLGLVVDSRSLTLSLKKDKVEKMVGSCRKMLSLDKVSLWDLSSLIGNFSWAISAVPFAQAHYRSLQHRFLVESRLSDLSAKILLDIESKSDLACSDGFSDITIFADASLIGWGAVCDKSTAQGPWTLEEKPLHINHLELLAALYALQCFTARATRASVLIYSDNSTAVAYINRCGGTWSRSLSATAKSIVDWCEPRHLSLKAVHLAGNRNMVADYQSRVFLDRSDWKLSEVSFRQINSRWKMEVDLFAAAWSSQLVKFASWQPQPGAWAVNAFTFSWKNLRAYAFPPFNLILRCISKVRKELADLVLVTPYWPSQRRPGSSASNRSSADIGHRRDPPADEVEIPHLSRLETLGRRFREQGLSEEVAQLLLDGNRQSTSAFGKYFKVNAISHLGAN</sequence>